<dbReference type="EMBL" id="SWFT01000105">
    <property type="protein sequence ID" value="KAA8901169.1"/>
    <property type="molecule type" value="Genomic_DNA"/>
</dbReference>
<accession>A0A642ULI7</accession>
<dbReference type="VEuPathDB" id="FungiDB:DIURU_003539"/>
<comment type="caution">
    <text evidence="2">The sequence shown here is derived from an EMBL/GenBank/DDBJ whole genome shotgun (WGS) entry which is preliminary data.</text>
</comment>
<sequence>MQLHQITKLLFDVATDSMTDQEAIVKAKKIWRERNDVYEQASRDDSLYGDLFDQASTMIDVSDGVPRCGNCGWEVYGEHCEHCGVQLRHPVDEFDADEDDVVFSTDDEQIRLNGRDSYESDDGFVVSDEEVLDDAAGEAPSISGDSEFHGFSEHEAHTDNERPIQLSDDDDDDSDIEFVGDGHREYSSGEGQRNHHISRDSESNMVDLDSLSDEESLQIHSDDEYDRYDDFSERQSHDSYDDDIQGNHHYESHGHYDDSPNISYELDSEHLSDDEDLQGALNNFNTNRRRRVILSDTESESE</sequence>
<evidence type="ECO:0000256" key="1">
    <source>
        <dbReference type="SAM" id="MobiDB-lite"/>
    </source>
</evidence>
<evidence type="ECO:0000313" key="3">
    <source>
        <dbReference type="Proteomes" id="UP000449547"/>
    </source>
</evidence>
<feature type="region of interest" description="Disordered" evidence="1">
    <location>
        <begin position="155"/>
        <end position="265"/>
    </location>
</feature>
<dbReference type="Proteomes" id="UP000449547">
    <property type="component" value="Unassembled WGS sequence"/>
</dbReference>
<feature type="compositionally biased region" description="Basic and acidic residues" evidence="1">
    <location>
        <begin position="228"/>
        <end position="258"/>
    </location>
</feature>
<keyword evidence="3" id="KW-1185">Reference proteome</keyword>
<name>A0A642ULI7_DIURU</name>
<organism evidence="2 3">
    <name type="scientific">Diutina rugosa</name>
    <name type="common">Yeast</name>
    <name type="synonym">Candida rugosa</name>
    <dbReference type="NCBI Taxonomy" id="5481"/>
    <lineage>
        <taxon>Eukaryota</taxon>
        <taxon>Fungi</taxon>
        <taxon>Dikarya</taxon>
        <taxon>Ascomycota</taxon>
        <taxon>Saccharomycotina</taxon>
        <taxon>Pichiomycetes</taxon>
        <taxon>Debaryomycetaceae</taxon>
        <taxon>Diutina</taxon>
    </lineage>
</organism>
<proteinExistence type="predicted"/>
<dbReference type="OrthoDB" id="6105938at2759"/>
<protein>
    <submittedName>
        <fullName evidence="2">Uncharacterized protein</fullName>
    </submittedName>
</protein>
<gene>
    <name evidence="2" type="ORF">DIURU_003539</name>
</gene>
<feature type="compositionally biased region" description="Acidic residues" evidence="1">
    <location>
        <begin position="167"/>
        <end position="178"/>
    </location>
</feature>
<dbReference type="RefSeq" id="XP_034011792.1">
    <property type="nucleotide sequence ID" value="XM_034156312.1"/>
</dbReference>
<reference evidence="2 3" key="1">
    <citation type="submission" date="2019-07" db="EMBL/GenBank/DDBJ databases">
        <title>Genome assembly of two rare yeast pathogens: Diutina rugosa and Trichomonascus ciferrii.</title>
        <authorList>
            <person name="Mixao V."/>
            <person name="Saus E."/>
            <person name="Hansen A."/>
            <person name="Lass-Flor C."/>
            <person name="Gabaldon T."/>
        </authorList>
    </citation>
    <scope>NUCLEOTIDE SEQUENCE [LARGE SCALE GENOMIC DNA]</scope>
    <source>
        <strain evidence="2 3">CBS 613</strain>
    </source>
</reference>
<dbReference type="GeneID" id="54782190"/>
<evidence type="ECO:0000313" key="2">
    <source>
        <dbReference type="EMBL" id="KAA8901169.1"/>
    </source>
</evidence>
<dbReference type="AlphaFoldDB" id="A0A642ULI7"/>